<dbReference type="PANTHER" id="PTHR20854">
    <property type="entry name" value="INOSITOL MONOPHOSPHATASE"/>
    <property type="match status" value="1"/>
</dbReference>
<dbReference type="InterPro" id="IPR000760">
    <property type="entry name" value="Inositol_monophosphatase-like"/>
</dbReference>
<evidence type="ECO:0000313" key="9">
    <source>
        <dbReference type="Proteomes" id="UP001161390"/>
    </source>
</evidence>
<dbReference type="Pfam" id="PF00459">
    <property type="entry name" value="Inositol_P"/>
    <property type="match status" value="1"/>
</dbReference>
<evidence type="ECO:0000313" key="8">
    <source>
        <dbReference type="EMBL" id="GLQ20444.1"/>
    </source>
</evidence>
<dbReference type="EC" id="3.1.3.25" evidence="7"/>
<evidence type="ECO:0000256" key="7">
    <source>
        <dbReference type="RuleBase" id="RU364068"/>
    </source>
</evidence>
<keyword evidence="4 7" id="KW-0479">Metal-binding</keyword>
<dbReference type="EMBL" id="BSNJ01000003">
    <property type="protein sequence ID" value="GLQ20444.1"/>
    <property type="molecule type" value="Genomic_DNA"/>
</dbReference>
<dbReference type="InterPro" id="IPR022337">
    <property type="entry name" value="Inositol_monophosphatase_SuhB"/>
</dbReference>
<proteinExistence type="inferred from homology"/>
<reference evidence="8" key="1">
    <citation type="journal article" date="2014" name="Int. J. Syst. Evol. Microbiol.">
        <title>Complete genome of a new Firmicutes species belonging to the dominant human colonic microbiota ('Ruminococcus bicirculans') reveals two chromosomes and a selective capacity to utilize plant glucans.</title>
        <authorList>
            <consortium name="NISC Comparative Sequencing Program"/>
            <person name="Wegmann U."/>
            <person name="Louis P."/>
            <person name="Goesmann A."/>
            <person name="Henrissat B."/>
            <person name="Duncan S.H."/>
            <person name="Flint H.J."/>
        </authorList>
    </citation>
    <scope>NUCLEOTIDE SEQUENCE</scope>
    <source>
        <strain evidence="8">NBRC 108216</strain>
    </source>
</reference>
<evidence type="ECO:0000256" key="2">
    <source>
        <dbReference type="ARBA" id="ARBA00001946"/>
    </source>
</evidence>
<sequence>MSGMSAIMGVMQSAARKASRNLLRDFGEVETLQVSRKGPADFVSRADRKAERTIHEELSRARPGYGFLMEEAGEIEGSDKSHRFIVDPLDGTTNFLHGIPHFAISIALEREIDGNPRELVAGMVYNPVTDDMWFAEKGRGAYINDGTRGGADRRLRPAQRTDFSDCIFATGVPFKGRPGHAKFLKELHKVMGTSAGVRRFGAASLDLAWTAAGRYDGFWERGLAPWDVAAGIVIAREAGLQVESLSGGNPEETGDIIVANETIFPMLEERVR</sequence>
<organism evidence="8 9">
    <name type="scientific">Algimonas porphyrae</name>
    <dbReference type="NCBI Taxonomy" id="1128113"/>
    <lineage>
        <taxon>Bacteria</taxon>
        <taxon>Pseudomonadati</taxon>
        <taxon>Pseudomonadota</taxon>
        <taxon>Alphaproteobacteria</taxon>
        <taxon>Maricaulales</taxon>
        <taxon>Robiginitomaculaceae</taxon>
        <taxon>Algimonas</taxon>
    </lineage>
</organism>
<evidence type="ECO:0000256" key="5">
    <source>
        <dbReference type="ARBA" id="ARBA00022801"/>
    </source>
</evidence>
<dbReference type="Proteomes" id="UP001161390">
    <property type="component" value="Unassembled WGS sequence"/>
</dbReference>
<keyword evidence="9" id="KW-1185">Reference proteome</keyword>
<keyword evidence="5 7" id="KW-0378">Hydrolase</keyword>
<dbReference type="SUPFAM" id="SSF56655">
    <property type="entry name" value="Carbohydrate phosphatase"/>
    <property type="match status" value="1"/>
</dbReference>
<keyword evidence="6 7" id="KW-0460">Magnesium</keyword>
<dbReference type="PRINTS" id="PR01959">
    <property type="entry name" value="SBIMPHPHTASE"/>
</dbReference>
<name>A0ABQ5V189_9PROT</name>
<dbReference type="PRINTS" id="PR00377">
    <property type="entry name" value="IMPHPHTASES"/>
</dbReference>
<comment type="catalytic activity">
    <reaction evidence="1 7">
        <text>a myo-inositol phosphate + H2O = myo-inositol + phosphate</text>
        <dbReference type="Rhea" id="RHEA:24056"/>
        <dbReference type="ChEBI" id="CHEBI:15377"/>
        <dbReference type="ChEBI" id="CHEBI:17268"/>
        <dbReference type="ChEBI" id="CHEBI:43474"/>
        <dbReference type="ChEBI" id="CHEBI:84139"/>
        <dbReference type="EC" id="3.1.3.25"/>
    </reaction>
</comment>
<protein>
    <recommendedName>
        <fullName evidence="7">Inositol-1-monophosphatase</fullName>
        <ecNumber evidence="7">3.1.3.25</ecNumber>
    </recommendedName>
</protein>
<evidence type="ECO:0000256" key="3">
    <source>
        <dbReference type="ARBA" id="ARBA00009759"/>
    </source>
</evidence>
<comment type="caution">
    <text evidence="8">The sequence shown here is derived from an EMBL/GenBank/DDBJ whole genome shotgun (WGS) entry which is preliminary data.</text>
</comment>
<accession>A0ABQ5V189</accession>
<evidence type="ECO:0000256" key="6">
    <source>
        <dbReference type="ARBA" id="ARBA00022842"/>
    </source>
</evidence>
<dbReference type="Gene3D" id="3.30.540.10">
    <property type="entry name" value="Fructose-1,6-Bisphosphatase, subunit A, domain 1"/>
    <property type="match status" value="1"/>
</dbReference>
<dbReference type="Gene3D" id="3.40.190.80">
    <property type="match status" value="1"/>
</dbReference>
<comment type="similarity">
    <text evidence="3 7">Belongs to the inositol monophosphatase superfamily.</text>
</comment>
<evidence type="ECO:0000256" key="4">
    <source>
        <dbReference type="ARBA" id="ARBA00022723"/>
    </source>
</evidence>
<reference evidence="8" key="2">
    <citation type="submission" date="2023-01" db="EMBL/GenBank/DDBJ databases">
        <title>Draft genome sequence of Algimonas porphyrae strain NBRC 108216.</title>
        <authorList>
            <person name="Sun Q."/>
            <person name="Mori K."/>
        </authorList>
    </citation>
    <scope>NUCLEOTIDE SEQUENCE</scope>
    <source>
        <strain evidence="8">NBRC 108216</strain>
    </source>
</reference>
<comment type="cofactor">
    <cofactor evidence="2 7">
        <name>Mg(2+)</name>
        <dbReference type="ChEBI" id="CHEBI:18420"/>
    </cofactor>
</comment>
<dbReference type="PROSITE" id="PS00629">
    <property type="entry name" value="IMP_1"/>
    <property type="match status" value="1"/>
</dbReference>
<dbReference type="PANTHER" id="PTHR20854:SF4">
    <property type="entry name" value="INOSITOL-1-MONOPHOSPHATASE-RELATED"/>
    <property type="match status" value="1"/>
</dbReference>
<dbReference type="InterPro" id="IPR020583">
    <property type="entry name" value="Inositol_monoP_metal-BS"/>
</dbReference>
<gene>
    <name evidence="8" type="ORF">GCM10007854_13990</name>
</gene>
<dbReference type="RefSeq" id="WP_284371051.1">
    <property type="nucleotide sequence ID" value="NZ_BSNJ01000003.1"/>
</dbReference>
<dbReference type="CDD" id="cd01639">
    <property type="entry name" value="IMPase"/>
    <property type="match status" value="1"/>
</dbReference>
<dbReference type="InterPro" id="IPR033942">
    <property type="entry name" value="IMPase"/>
</dbReference>
<evidence type="ECO:0000256" key="1">
    <source>
        <dbReference type="ARBA" id="ARBA00001033"/>
    </source>
</evidence>